<evidence type="ECO:0000313" key="6">
    <source>
        <dbReference type="EMBL" id="KAB2370866.1"/>
    </source>
</evidence>
<gene>
    <name evidence="6" type="ORF">F9B16_33875</name>
</gene>
<dbReference type="GO" id="GO:0003700">
    <property type="term" value="F:DNA-binding transcription factor activity"/>
    <property type="evidence" value="ECO:0007669"/>
    <property type="project" value="InterPro"/>
</dbReference>
<dbReference type="EMBL" id="WBMR01000137">
    <property type="protein sequence ID" value="KAB2370866.1"/>
    <property type="molecule type" value="Genomic_DNA"/>
</dbReference>
<evidence type="ECO:0000256" key="3">
    <source>
        <dbReference type="ARBA" id="ARBA00023163"/>
    </source>
</evidence>
<dbReference type="RefSeq" id="WP_151544296.1">
    <property type="nucleotide sequence ID" value="NZ_WBMR01000137.1"/>
</dbReference>
<organism evidence="6 7">
    <name type="scientific">Actinomadura montaniterrae</name>
    <dbReference type="NCBI Taxonomy" id="1803903"/>
    <lineage>
        <taxon>Bacteria</taxon>
        <taxon>Bacillati</taxon>
        <taxon>Actinomycetota</taxon>
        <taxon>Actinomycetes</taxon>
        <taxon>Streptosporangiales</taxon>
        <taxon>Thermomonosporaceae</taxon>
        <taxon>Actinomadura</taxon>
    </lineage>
</organism>
<dbReference type="InterPro" id="IPR001845">
    <property type="entry name" value="HTH_ArsR_DNA-bd_dom"/>
</dbReference>
<dbReference type="InterPro" id="IPR011991">
    <property type="entry name" value="ArsR-like_HTH"/>
</dbReference>
<dbReference type="InterPro" id="IPR036388">
    <property type="entry name" value="WH-like_DNA-bd_sf"/>
</dbReference>
<dbReference type="SMART" id="SM00418">
    <property type="entry name" value="HTH_ARSR"/>
    <property type="match status" value="1"/>
</dbReference>
<reference evidence="6 7" key="1">
    <citation type="submission" date="2019-09" db="EMBL/GenBank/DDBJ databases">
        <title>Actinomadura physcomitrii sp. nov., a novel actinomycete isolated from moss [Physcomitrium sphaericum (Ludw) Fuernr].</title>
        <authorList>
            <person name="Liu C."/>
            <person name="Zhuang X."/>
        </authorList>
    </citation>
    <scope>NUCLEOTIDE SEQUENCE [LARGE SCALE GENOMIC DNA]</scope>
    <source>
        <strain evidence="6 7">CYP1-1B</strain>
    </source>
</reference>
<dbReference type="PRINTS" id="PR00778">
    <property type="entry name" value="HTHARSR"/>
</dbReference>
<feature type="region of interest" description="Disordered" evidence="4">
    <location>
        <begin position="98"/>
        <end position="119"/>
    </location>
</feature>
<dbReference type="InterPro" id="IPR051081">
    <property type="entry name" value="HTH_MetalResp_TranReg"/>
</dbReference>
<dbReference type="PANTHER" id="PTHR33154:SF33">
    <property type="entry name" value="TRANSCRIPTIONAL REPRESSOR SDPR"/>
    <property type="match status" value="1"/>
</dbReference>
<comment type="caution">
    <text evidence="6">The sequence shown here is derived from an EMBL/GenBank/DDBJ whole genome shotgun (WGS) entry which is preliminary data.</text>
</comment>
<dbReference type="OrthoDB" id="9806976at2"/>
<keyword evidence="1" id="KW-0805">Transcription regulation</keyword>
<evidence type="ECO:0000256" key="2">
    <source>
        <dbReference type="ARBA" id="ARBA00023125"/>
    </source>
</evidence>
<dbReference type="PROSITE" id="PS50987">
    <property type="entry name" value="HTH_ARSR_2"/>
    <property type="match status" value="1"/>
</dbReference>
<evidence type="ECO:0000259" key="5">
    <source>
        <dbReference type="PROSITE" id="PS50987"/>
    </source>
</evidence>
<sequence length="119" mass="12821">MATAVWHALADPGRRAILDRLLQGPRPVGDLARACGLSQPGTSKHLRVLREAGLVDVERDAQRRLYAIRPAPMAELDAWLAPYRRLWNASLDALGDRLDGADVPPAAPPGPGATERGET</sequence>
<keyword evidence="7" id="KW-1185">Reference proteome</keyword>
<keyword evidence="2" id="KW-0238">DNA-binding</keyword>
<dbReference type="GO" id="GO:0003677">
    <property type="term" value="F:DNA binding"/>
    <property type="evidence" value="ECO:0007669"/>
    <property type="project" value="UniProtKB-KW"/>
</dbReference>
<dbReference type="AlphaFoldDB" id="A0A6L3VJ63"/>
<dbReference type="InterPro" id="IPR036390">
    <property type="entry name" value="WH_DNA-bd_sf"/>
</dbReference>
<dbReference type="SUPFAM" id="SSF46785">
    <property type="entry name" value="Winged helix' DNA-binding domain"/>
    <property type="match status" value="1"/>
</dbReference>
<accession>A0A6L3VJ63</accession>
<dbReference type="PANTHER" id="PTHR33154">
    <property type="entry name" value="TRANSCRIPTIONAL REGULATOR, ARSR FAMILY"/>
    <property type="match status" value="1"/>
</dbReference>
<dbReference type="Proteomes" id="UP000483004">
    <property type="component" value="Unassembled WGS sequence"/>
</dbReference>
<evidence type="ECO:0000256" key="4">
    <source>
        <dbReference type="SAM" id="MobiDB-lite"/>
    </source>
</evidence>
<dbReference type="Pfam" id="PF01022">
    <property type="entry name" value="HTH_5"/>
    <property type="match status" value="1"/>
</dbReference>
<dbReference type="NCBIfam" id="NF033788">
    <property type="entry name" value="HTH_metalloreg"/>
    <property type="match status" value="1"/>
</dbReference>
<protein>
    <submittedName>
        <fullName evidence="6">Winged helix-turn-helix transcriptional regulator</fullName>
    </submittedName>
</protein>
<dbReference type="Gene3D" id="1.10.10.10">
    <property type="entry name" value="Winged helix-like DNA-binding domain superfamily/Winged helix DNA-binding domain"/>
    <property type="match status" value="1"/>
</dbReference>
<feature type="domain" description="HTH arsR-type" evidence="5">
    <location>
        <begin position="1"/>
        <end position="88"/>
    </location>
</feature>
<keyword evidence="3" id="KW-0804">Transcription</keyword>
<evidence type="ECO:0000256" key="1">
    <source>
        <dbReference type="ARBA" id="ARBA00023015"/>
    </source>
</evidence>
<evidence type="ECO:0000313" key="7">
    <source>
        <dbReference type="Proteomes" id="UP000483004"/>
    </source>
</evidence>
<dbReference type="CDD" id="cd00090">
    <property type="entry name" value="HTH_ARSR"/>
    <property type="match status" value="1"/>
</dbReference>
<name>A0A6L3VJ63_9ACTN</name>
<proteinExistence type="predicted"/>